<evidence type="ECO:0000256" key="2">
    <source>
        <dbReference type="ARBA" id="ARBA00023015"/>
    </source>
</evidence>
<dbReference type="EMBL" id="BPVZ01000094">
    <property type="protein sequence ID" value="GKV32242.1"/>
    <property type="molecule type" value="Genomic_DNA"/>
</dbReference>
<proteinExistence type="predicted"/>
<evidence type="ECO:0000256" key="1">
    <source>
        <dbReference type="ARBA" id="ARBA00004123"/>
    </source>
</evidence>
<accession>A0AAV5L583</accession>
<evidence type="ECO:0000256" key="5">
    <source>
        <dbReference type="ARBA" id="ARBA00023242"/>
    </source>
</evidence>
<dbReference type="Proteomes" id="UP001054252">
    <property type="component" value="Unassembled WGS sequence"/>
</dbReference>
<dbReference type="GO" id="GO:0005634">
    <property type="term" value="C:nucleus"/>
    <property type="evidence" value="ECO:0007669"/>
    <property type="project" value="UniProtKB-SubCell"/>
</dbReference>
<dbReference type="InterPro" id="IPR015300">
    <property type="entry name" value="DNA-bd_pseudobarrel_sf"/>
</dbReference>
<name>A0AAV5L583_9ROSI</name>
<evidence type="ECO:0000256" key="4">
    <source>
        <dbReference type="ARBA" id="ARBA00023163"/>
    </source>
</evidence>
<evidence type="ECO:0000313" key="6">
    <source>
        <dbReference type="EMBL" id="GKV32242.1"/>
    </source>
</evidence>
<dbReference type="SUPFAM" id="SSF101936">
    <property type="entry name" value="DNA-binding pseudobarrel domain"/>
    <property type="match status" value="1"/>
</dbReference>
<gene>
    <name evidence="6" type="ORF">SLEP1_g40858</name>
</gene>
<keyword evidence="4" id="KW-0804">Transcription</keyword>
<sequence length="106" mass="11973">MAIIFEDKSVEKNDIDKGLRFPSDAKIGNLPFDCSNDGQLGQLQVIDENGFPWTLACRKQNGIIYFTDGWKKFSKGIRVGHRITLYKEDDSFGPGGAQYKITVRKN</sequence>
<comment type="caution">
    <text evidence="6">The sequence shown here is derived from an EMBL/GenBank/DDBJ whole genome shotgun (WGS) entry which is preliminary data.</text>
</comment>
<evidence type="ECO:0000256" key="3">
    <source>
        <dbReference type="ARBA" id="ARBA00023125"/>
    </source>
</evidence>
<keyword evidence="3" id="KW-0238">DNA-binding</keyword>
<keyword evidence="2" id="KW-0805">Transcription regulation</keyword>
<organism evidence="6 7">
    <name type="scientific">Rubroshorea leprosula</name>
    <dbReference type="NCBI Taxonomy" id="152421"/>
    <lineage>
        <taxon>Eukaryota</taxon>
        <taxon>Viridiplantae</taxon>
        <taxon>Streptophyta</taxon>
        <taxon>Embryophyta</taxon>
        <taxon>Tracheophyta</taxon>
        <taxon>Spermatophyta</taxon>
        <taxon>Magnoliopsida</taxon>
        <taxon>eudicotyledons</taxon>
        <taxon>Gunneridae</taxon>
        <taxon>Pentapetalae</taxon>
        <taxon>rosids</taxon>
        <taxon>malvids</taxon>
        <taxon>Malvales</taxon>
        <taxon>Dipterocarpaceae</taxon>
        <taxon>Rubroshorea</taxon>
    </lineage>
</organism>
<dbReference type="GO" id="GO:0003677">
    <property type="term" value="F:DNA binding"/>
    <property type="evidence" value="ECO:0007669"/>
    <property type="project" value="UniProtKB-KW"/>
</dbReference>
<reference evidence="6 7" key="1">
    <citation type="journal article" date="2021" name="Commun. Biol.">
        <title>The genome of Shorea leprosula (Dipterocarpaceae) highlights the ecological relevance of drought in aseasonal tropical rainforests.</title>
        <authorList>
            <person name="Ng K.K.S."/>
            <person name="Kobayashi M.J."/>
            <person name="Fawcett J.A."/>
            <person name="Hatakeyama M."/>
            <person name="Paape T."/>
            <person name="Ng C.H."/>
            <person name="Ang C.C."/>
            <person name="Tnah L.H."/>
            <person name="Lee C.T."/>
            <person name="Nishiyama T."/>
            <person name="Sese J."/>
            <person name="O'Brien M.J."/>
            <person name="Copetti D."/>
            <person name="Mohd Noor M.I."/>
            <person name="Ong R.C."/>
            <person name="Putra M."/>
            <person name="Sireger I.Z."/>
            <person name="Indrioko S."/>
            <person name="Kosugi Y."/>
            <person name="Izuno A."/>
            <person name="Isagi Y."/>
            <person name="Lee S.L."/>
            <person name="Shimizu K.K."/>
        </authorList>
    </citation>
    <scope>NUCLEOTIDE SEQUENCE [LARGE SCALE GENOMIC DNA]</scope>
    <source>
        <strain evidence="6">214</strain>
    </source>
</reference>
<evidence type="ECO:0000313" key="7">
    <source>
        <dbReference type="Proteomes" id="UP001054252"/>
    </source>
</evidence>
<keyword evidence="7" id="KW-1185">Reference proteome</keyword>
<evidence type="ECO:0008006" key="8">
    <source>
        <dbReference type="Google" id="ProtNLM"/>
    </source>
</evidence>
<dbReference type="AlphaFoldDB" id="A0AAV5L583"/>
<protein>
    <recommendedName>
        <fullName evidence="8">TF-B3 domain-containing protein</fullName>
    </recommendedName>
</protein>
<comment type="subcellular location">
    <subcellularLocation>
        <location evidence="1">Nucleus</location>
    </subcellularLocation>
</comment>
<keyword evidence="5" id="KW-0539">Nucleus</keyword>